<keyword evidence="1 2" id="KW-0732">Signal</keyword>
<reference evidence="3 4" key="1">
    <citation type="submission" date="2023-05" db="EMBL/GenBank/DDBJ databases">
        <title>Genome sequence of Pinibacter sp. MAH-24.</title>
        <authorList>
            <person name="Huq M.A."/>
        </authorList>
    </citation>
    <scope>NUCLEOTIDE SEQUENCE [LARGE SCALE GENOMIC DNA]</scope>
    <source>
        <strain evidence="3 4">MAH-24</strain>
    </source>
</reference>
<keyword evidence="3" id="KW-0449">Lipoprotein</keyword>
<organism evidence="3 4">
    <name type="scientific">Pinibacter soli</name>
    <dbReference type="NCBI Taxonomy" id="3044211"/>
    <lineage>
        <taxon>Bacteria</taxon>
        <taxon>Pseudomonadati</taxon>
        <taxon>Bacteroidota</taxon>
        <taxon>Chitinophagia</taxon>
        <taxon>Chitinophagales</taxon>
        <taxon>Chitinophagaceae</taxon>
        <taxon>Pinibacter</taxon>
    </lineage>
</organism>
<sequence>MKKHMHKYFFLIVGFVFSLAASAQYPGYKAVTDVASFKQQFAAAAQKTQSIKSDFVQEKNLSMLSEKITSKGKFYFKKENLVRMEYTSPFQYLMIMNGSTVYIKDGQKENKISTKSNKLFQQINKITVDCIQGTALDNKDFTMKVFESGQNYLVELTPTSKNLKDFFKNIDMTIAKKDFSVSKIDMLEPSGDNTAISFVNKEMNTNLPDALFTIK</sequence>
<evidence type="ECO:0000313" key="4">
    <source>
        <dbReference type="Proteomes" id="UP001226434"/>
    </source>
</evidence>
<dbReference type="RefSeq" id="WP_282334189.1">
    <property type="nucleotide sequence ID" value="NZ_JASBRG010000006.1"/>
</dbReference>
<evidence type="ECO:0000256" key="2">
    <source>
        <dbReference type="SAM" id="SignalP"/>
    </source>
</evidence>
<dbReference type="PANTHER" id="PTHR35869:SF1">
    <property type="entry name" value="OUTER-MEMBRANE LIPOPROTEIN CARRIER PROTEIN"/>
    <property type="match status" value="1"/>
</dbReference>
<feature type="chain" id="PRO_5045409696" evidence="2">
    <location>
        <begin position="24"/>
        <end position="215"/>
    </location>
</feature>
<dbReference type="PANTHER" id="PTHR35869">
    <property type="entry name" value="OUTER-MEMBRANE LIPOPROTEIN CARRIER PROTEIN"/>
    <property type="match status" value="1"/>
</dbReference>
<dbReference type="Gene3D" id="2.50.20.10">
    <property type="entry name" value="Lipoprotein localisation LolA/LolB/LppX"/>
    <property type="match status" value="1"/>
</dbReference>
<dbReference type="Pfam" id="PF03548">
    <property type="entry name" value="LolA"/>
    <property type="match status" value="1"/>
</dbReference>
<evidence type="ECO:0000313" key="3">
    <source>
        <dbReference type="EMBL" id="MDI3320090.1"/>
    </source>
</evidence>
<keyword evidence="4" id="KW-1185">Reference proteome</keyword>
<dbReference type="InterPro" id="IPR004564">
    <property type="entry name" value="OM_lipoprot_carrier_LolA-like"/>
</dbReference>
<protein>
    <submittedName>
        <fullName evidence="3">Outer membrane lipoprotein carrier protein LolA</fullName>
    </submittedName>
</protein>
<feature type="signal peptide" evidence="2">
    <location>
        <begin position="1"/>
        <end position="23"/>
    </location>
</feature>
<dbReference type="Proteomes" id="UP001226434">
    <property type="component" value="Unassembled WGS sequence"/>
</dbReference>
<comment type="caution">
    <text evidence="3">The sequence shown here is derived from an EMBL/GenBank/DDBJ whole genome shotgun (WGS) entry which is preliminary data.</text>
</comment>
<dbReference type="SUPFAM" id="SSF89392">
    <property type="entry name" value="Prokaryotic lipoproteins and lipoprotein localization factors"/>
    <property type="match status" value="1"/>
</dbReference>
<dbReference type="InterPro" id="IPR029046">
    <property type="entry name" value="LolA/LolB/LppX"/>
</dbReference>
<evidence type="ECO:0000256" key="1">
    <source>
        <dbReference type="ARBA" id="ARBA00022729"/>
    </source>
</evidence>
<name>A0ABT6RBZ9_9BACT</name>
<proteinExistence type="predicted"/>
<gene>
    <name evidence="3" type="ORF">QJ048_09925</name>
</gene>
<dbReference type="CDD" id="cd16325">
    <property type="entry name" value="LolA"/>
    <property type="match status" value="1"/>
</dbReference>
<dbReference type="EMBL" id="JASBRG010000006">
    <property type="protein sequence ID" value="MDI3320090.1"/>
    <property type="molecule type" value="Genomic_DNA"/>
</dbReference>
<accession>A0ABT6RBZ9</accession>